<dbReference type="AlphaFoldDB" id="A0A9J6P522"/>
<comment type="caution">
    <text evidence="1">The sequence shown here is derived from an EMBL/GenBank/DDBJ whole genome shotgun (WGS) entry which is preliminary data.</text>
</comment>
<accession>A0A9J6P522</accession>
<dbReference type="RefSeq" id="WP_250860929.1">
    <property type="nucleotide sequence ID" value="NZ_JAGSOJ010000004.1"/>
</dbReference>
<name>A0A9J6P522_9CLOT</name>
<organism evidence="1 2">
    <name type="scientific">Oceanirhabdus seepicola</name>
    <dbReference type="NCBI Taxonomy" id="2828781"/>
    <lineage>
        <taxon>Bacteria</taxon>
        <taxon>Bacillati</taxon>
        <taxon>Bacillota</taxon>
        <taxon>Clostridia</taxon>
        <taxon>Eubacteriales</taxon>
        <taxon>Clostridiaceae</taxon>
        <taxon>Oceanirhabdus</taxon>
    </lineage>
</organism>
<dbReference type="InterPro" id="IPR036249">
    <property type="entry name" value="Thioredoxin-like_sf"/>
</dbReference>
<protein>
    <recommendedName>
        <fullName evidence="3">Redoxin domain-containing protein</fullName>
    </recommendedName>
</protein>
<dbReference type="SUPFAM" id="SSF52833">
    <property type="entry name" value="Thioredoxin-like"/>
    <property type="match status" value="1"/>
</dbReference>
<dbReference type="Proteomes" id="UP001056429">
    <property type="component" value="Unassembled WGS sequence"/>
</dbReference>
<evidence type="ECO:0000313" key="1">
    <source>
        <dbReference type="EMBL" id="MCM1991791.1"/>
    </source>
</evidence>
<keyword evidence="2" id="KW-1185">Reference proteome</keyword>
<evidence type="ECO:0000313" key="2">
    <source>
        <dbReference type="Proteomes" id="UP001056429"/>
    </source>
</evidence>
<reference evidence="1" key="2">
    <citation type="submission" date="2021-04" db="EMBL/GenBank/DDBJ databases">
        <authorList>
            <person name="Dong X."/>
        </authorList>
    </citation>
    <scope>NUCLEOTIDE SEQUENCE</scope>
    <source>
        <strain evidence="1">ZWT</strain>
    </source>
</reference>
<gene>
    <name evidence="1" type="ORF">KDK92_18790</name>
</gene>
<dbReference type="Gene3D" id="3.40.30.10">
    <property type="entry name" value="Glutaredoxin"/>
    <property type="match status" value="1"/>
</dbReference>
<evidence type="ECO:0008006" key="3">
    <source>
        <dbReference type="Google" id="ProtNLM"/>
    </source>
</evidence>
<dbReference type="EMBL" id="JAGSOJ010000004">
    <property type="protein sequence ID" value="MCM1991791.1"/>
    <property type="molecule type" value="Genomic_DNA"/>
</dbReference>
<proteinExistence type="predicted"/>
<sequence>MNLKLDLKKVDEDFIKKAPQDIIELLKRQAQKVAEKEIEKKALKVGDQIPHFILKNAVGEKIDSYDLLENGPLVISFYRGGW</sequence>
<reference evidence="1" key="1">
    <citation type="journal article" date="2021" name="mSystems">
        <title>Bacteria and Archaea Synergistically Convert Glycine Betaine to Biogenic Methane in the Formosa Cold Seep of the South China Sea.</title>
        <authorList>
            <person name="Li L."/>
            <person name="Zhang W."/>
            <person name="Zhang S."/>
            <person name="Song L."/>
            <person name="Sun Q."/>
            <person name="Zhang H."/>
            <person name="Xiang H."/>
            <person name="Dong X."/>
        </authorList>
    </citation>
    <scope>NUCLEOTIDE SEQUENCE</scope>
    <source>
        <strain evidence="1">ZWT</strain>
    </source>
</reference>